<evidence type="ECO:0000256" key="1">
    <source>
        <dbReference type="ARBA" id="ARBA00004752"/>
    </source>
</evidence>
<evidence type="ECO:0000313" key="11">
    <source>
        <dbReference type="Proteomes" id="UP001238540"/>
    </source>
</evidence>
<protein>
    <submittedName>
        <fullName evidence="10">L,D-transpeptidase family protein</fullName>
    </submittedName>
</protein>
<comment type="similarity">
    <text evidence="2">Belongs to the YkuD family.</text>
</comment>
<reference evidence="11" key="1">
    <citation type="journal article" date="2019" name="Int. J. Syst. Evol. Microbiol.">
        <title>The Global Catalogue of Microorganisms (GCM) 10K type strain sequencing project: providing services to taxonomists for standard genome sequencing and annotation.</title>
        <authorList>
            <consortium name="The Broad Institute Genomics Platform"/>
            <consortium name="The Broad Institute Genome Sequencing Center for Infectious Disease"/>
            <person name="Wu L."/>
            <person name="Ma J."/>
        </authorList>
    </citation>
    <scope>NUCLEOTIDE SEQUENCE [LARGE SCALE GENOMIC DNA]</scope>
    <source>
        <strain evidence="11">CECT 7398</strain>
    </source>
</reference>
<name>A0ABT8BT97_9VIBR</name>
<organism evidence="10 11">
    <name type="scientific">Vibrio ostreicida</name>
    <dbReference type="NCBI Taxonomy" id="526588"/>
    <lineage>
        <taxon>Bacteria</taxon>
        <taxon>Pseudomonadati</taxon>
        <taxon>Pseudomonadota</taxon>
        <taxon>Gammaproteobacteria</taxon>
        <taxon>Vibrionales</taxon>
        <taxon>Vibrionaceae</taxon>
        <taxon>Vibrio</taxon>
    </lineage>
</organism>
<gene>
    <name evidence="10" type="ORF">QWZ16_10855</name>
</gene>
<dbReference type="Pfam" id="PF20142">
    <property type="entry name" value="Scaffold"/>
    <property type="match status" value="1"/>
</dbReference>
<dbReference type="PANTHER" id="PTHR41533">
    <property type="entry name" value="L,D-TRANSPEPTIDASE HI_1667-RELATED"/>
    <property type="match status" value="1"/>
</dbReference>
<keyword evidence="4 7" id="KW-0133">Cell shape</keyword>
<dbReference type="InterPro" id="IPR005490">
    <property type="entry name" value="LD_TPept_cat_dom"/>
</dbReference>
<dbReference type="InterPro" id="IPR045380">
    <property type="entry name" value="LD_TPept_scaffold_dom"/>
</dbReference>
<evidence type="ECO:0000256" key="2">
    <source>
        <dbReference type="ARBA" id="ARBA00005992"/>
    </source>
</evidence>
<keyword evidence="11" id="KW-1185">Reference proteome</keyword>
<feature type="signal peptide" evidence="8">
    <location>
        <begin position="1"/>
        <end position="20"/>
    </location>
</feature>
<dbReference type="InterPro" id="IPR038063">
    <property type="entry name" value="Transpep_catalytic_dom"/>
</dbReference>
<comment type="pathway">
    <text evidence="1 7">Cell wall biogenesis; peptidoglycan biosynthesis.</text>
</comment>
<dbReference type="SUPFAM" id="SSF141523">
    <property type="entry name" value="L,D-transpeptidase catalytic domain-like"/>
    <property type="match status" value="1"/>
</dbReference>
<evidence type="ECO:0000313" key="10">
    <source>
        <dbReference type="EMBL" id="MDN3610201.1"/>
    </source>
</evidence>
<dbReference type="Pfam" id="PF03734">
    <property type="entry name" value="YkuD"/>
    <property type="match status" value="1"/>
</dbReference>
<evidence type="ECO:0000256" key="7">
    <source>
        <dbReference type="PROSITE-ProRule" id="PRU01373"/>
    </source>
</evidence>
<keyword evidence="5 7" id="KW-0573">Peptidoglycan synthesis</keyword>
<dbReference type="EMBL" id="JAUFQC010000001">
    <property type="protein sequence ID" value="MDN3610201.1"/>
    <property type="molecule type" value="Genomic_DNA"/>
</dbReference>
<dbReference type="PROSITE" id="PS52029">
    <property type="entry name" value="LD_TPASE"/>
    <property type="match status" value="1"/>
</dbReference>
<keyword evidence="6 7" id="KW-0961">Cell wall biogenesis/degradation</keyword>
<evidence type="ECO:0000256" key="3">
    <source>
        <dbReference type="ARBA" id="ARBA00022679"/>
    </source>
</evidence>
<dbReference type="Proteomes" id="UP001238540">
    <property type="component" value="Unassembled WGS sequence"/>
</dbReference>
<feature type="active site" description="Nucleophile" evidence="7">
    <location>
        <position position="443"/>
    </location>
</feature>
<dbReference type="InterPro" id="IPR052905">
    <property type="entry name" value="LD-transpeptidase_YkuD-like"/>
</dbReference>
<accession>A0ABT8BT97</accession>
<evidence type="ECO:0000259" key="9">
    <source>
        <dbReference type="PROSITE" id="PS52029"/>
    </source>
</evidence>
<dbReference type="RefSeq" id="WP_170881981.1">
    <property type="nucleotide sequence ID" value="NZ_JABEYA020000001.1"/>
</dbReference>
<dbReference type="Gene3D" id="2.40.440.10">
    <property type="entry name" value="L,D-transpeptidase catalytic domain-like"/>
    <property type="match status" value="1"/>
</dbReference>
<keyword evidence="3" id="KW-0808">Transferase</keyword>
<comment type="caution">
    <text evidence="10">The sequence shown here is derived from an EMBL/GenBank/DDBJ whole genome shotgun (WGS) entry which is preliminary data.</text>
</comment>
<feature type="active site" description="Proton donor/acceptor" evidence="7">
    <location>
        <position position="424"/>
    </location>
</feature>
<sequence>MARLPPLLLLLLLLPTSVLASNYFEQIGWLKPDSHVLRVIQYPNDIENLYRSTGNHLIWLDIQQSTRLEFQLEVISNAGFSPLFARQLRYMEYYRKSNRWHEYDLLATDTLLLYISYAEQAKVLGYDWFFKSQLYKPLPRLNPMDLYGVSVAVEYQQLSALIDIYTPKNDDYQALIANYLHVIKFENLNVPLYEQDGMREIGDRLNNRELLLLRMEMIDVDLTDVRRDIDWYDVTLVDAIKQFQGLHGLAQDGIIGTDTLRWLNISPTQRLSMLALNAERGRLWPMERDIIIVVNVPGFDMKYWYSGQAIFESKVVVGSRGRPTPLMITNMDSLILNPTWNVPWKIMVEDIIPKVKKDPQYLVRQRINIIPKWGSKELIDPQEIDWQNMRPSSFPYRMTQLAGDKNALGSYKFNTPNRRAIFLHDTPSKNLFEETTRAFSSGCVRVENAGELATRLLETQGLALSSLNREAFASNKSIPLKQRVPVHIIYQTAWPEGGKVHYRDDIYRLDKLNSGRGGV</sequence>
<evidence type="ECO:0000256" key="6">
    <source>
        <dbReference type="ARBA" id="ARBA00023316"/>
    </source>
</evidence>
<evidence type="ECO:0000256" key="5">
    <source>
        <dbReference type="ARBA" id="ARBA00022984"/>
    </source>
</evidence>
<dbReference type="SUPFAM" id="SSF47090">
    <property type="entry name" value="PGBD-like"/>
    <property type="match status" value="1"/>
</dbReference>
<dbReference type="Pfam" id="PF01471">
    <property type="entry name" value="PG_binding_1"/>
    <property type="match status" value="1"/>
</dbReference>
<dbReference type="PANTHER" id="PTHR41533:SF1">
    <property type="entry name" value="L,D-TRANSPEPTIDASE YCBB-RELATED"/>
    <property type="match status" value="1"/>
</dbReference>
<dbReference type="InterPro" id="IPR002477">
    <property type="entry name" value="Peptidoglycan-bd-like"/>
</dbReference>
<dbReference type="InterPro" id="IPR036365">
    <property type="entry name" value="PGBD-like_sf"/>
</dbReference>
<dbReference type="InterPro" id="IPR036366">
    <property type="entry name" value="PGBDSf"/>
</dbReference>
<dbReference type="Gene3D" id="1.10.101.10">
    <property type="entry name" value="PGBD-like superfamily/PGBD"/>
    <property type="match status" value="1"/>
</dbReference>
<evidence type="ECO:0000256" key="8">
    <source>
        <dbReference type="SAM" id="SignalP"/>
    </source>
</evidence>
<dbReference type="CDD" id="cd16913">
    <property type="entry name" value="YkuD_like"/>
    <property type="match status" value="1"/>
</dbReference>
<proteinExistence type="inferred from homology"/>
<keyword evidence="8" id="KW-0732">Signal</keyword>
<evidence type="ECO:0000256" key="4">
    <source>
        <dbReference type="ARBA" id="ARBA00022960"/>
    </source>
</evidence>
<feature type="domain" description="L,D-TPase catalytic" evidence="9">
    <location>
        <begin position="290"/>
        <end position="467"/>
    </location>
</feature>
<feature type="chain" id="PRO_5045723178" evidence="8">
    <location>
        <begin position="21"/>
        <end position="519"/>
    </location>
</feature>